<dbReference type="EMBL" id="JAMQAW010000030">
    <property type="protein sequence ID" value="MCM2391414.1"/>
    <property type="molecule type" value="Genomic_DNA"/>
</dbReference>
<dbReference type="Gene3D" id="3.10.450.50">
    <property type="match status" value="1"/>
</dbReference>
<accession>A0ABT0US23</accession>
<dbReference type="Pfam" id="PF19348">
    <property type="entry name" value="DUF5926"/>
    <property type="match status" value="1"/>
</dbReference>
<name>A0ABT0US23_9ACTN</name>
<gene>
    <name evidence="3" type="ORF">NBG84_24530</name>
</gene>
<dbReference type="Pfam" id="PF02810">
    <property type="entry name" value="SEC-C"/>
    <property type="match status" value="1"/>
</dbReference>
<reference evidence="3" key="1">
    <citation type="submission" date="2022-06" db="EMBL/GenBank/DDBJ databases">
        <title>Genome public.</title>
        <authorList>
            <person name="Sun Q."/>
        </authorList>
    </citation>
    <scope>NUCLEOTIDE SEQUENCE</scope>
    <source>
        <strain evidence="3">CWNU-1</strain>
    </source>
</reference>
<evidence type="ECO:0000313" key="3">
    <source>
        <dbReference type="EMBL" id="MCM2391414.1"/>
    </source>
</evidence>
<sequence length="331" mass="35493">MAKKRPQTKASKPQPHQGRGGNEPVPVVGAREPCPCGSGRRYKACHGRAAAHAVTELVQRPFEGLPGECDWVALRELVPAATVRLTLKDGLPDGVPSVTLATVLPMAWPALRRDDGSVLLGLQNDTASGDLSRDLADTLTRALTVEPGNPVPPASRAGVLQGEGPRLQDLLDLNAPFEPRVHSGFEFWVPESTEESAPEVAASLERANAAAIPTVKLSSVDAAYWCETPEKNHLRWVMSHPEEKLLDSLARLYAAGQASLGENTRLVGSFRAHGLVVPVWDLPTTMGAEECEKPAAEFIERLAEALAQDAPLSAAERRARSGLTNRQVTLS</sequence>
<dbReference type="InterPro" id="IPR045970">
    <property type="entry name" value="DUF5926"/>
</dbReference>
<dbReference type="SUPFAM" id="SSF103642">
    <property type="entry name" value="Sec-C motif"/>
    <property type="match status" value="1"/>
</dbReference>
<feature type="domain" description="DUF5926" evidence="2">
    <location>
        <begin position="61"/>
        <end position="330"/>
    </location>
</feature>
<comment type="caution">
    <text evidence="3">The sequence shown here is derived from an EMBL/GenBank/DDBJ whole genome shotgun (WGS) entry which is preliminary data.</text>
</comment>
<feature type="region of interest" description="Disordered" evidence="1">
    <location>
        <begin position="1"/>
        <end position="29"/>
    </location>
</feature>
<keyword evidence="4" id="KW-1185">Reference proteome</keyword>
<evidence type="ECO:0000259" key="2">
    <source>
        <dbReference type="Pfam" id="PF19348"/>
    </source>
</evidence>
<evidence type="ECO:0000313" key="4">
    <source>
        <dbReference type="Proteomes" id="UP001431429"/>
    </source>
</evidence>
<protein>
    <submittedName>
        <fullName evidence="3">SEC-C domain-containing protein</fullName>
    </submittedName>
</protein>
<dbReference type="Proteomes" id="UP001431429">
    <property type="component" value="Unassembled WGS sequence"/>
</dbReference>
<dbReference type="RefSeq" id="WP_250921743.1">
    <property type="nucleotide sequence ID" value="NZ_JAMQAW010000030.1"/>
</dbReference>
<organism evidence="3 4">
    <name type="scientific">Streptomyces albipurpureus</name>
    <dbReference type="NCBI Taxonomy" id="2897419"/>
    <lineage>
        <taxon>Bacteria</taxon>
        <taxon>Bacillati</taxon>
        <taxon>Actinomycetota</taxon>
        <taxon>Actinomycetes</taxon>
        <taxon>Kitasatosporales</taxon>
        <taxon>Streptomycetaceae</taxon>
        <taxon>Streptomyces</taxon>
    </lineage>
</organism>
<dbReference type="InterPro" id="IPR004027">
    <property type="entry name" value="SEC_C_motif"/>
</dbReference>
<proteinExistence type="predicted"/>
<evidence type="ECO:0000256" key="1">
    <source>
        <dbReference type="SAM" id="MobiDB-lite"/>
    </source>
</evidence>